<name>A0A6G1KUD9_9PEZI</name>
<feature type="domain" description="BTB" evidence="1">
    <location>
        <begin position="1"/>
        <end position="46"/>
    </location>
</feature>
<dbReference type="Gene3D" id="3.30.710.10">
    <property type="entry name" value="Potassium Channel Kv1.1, Chain A"/>
    <property type="match status" value="1"/>
</dbReference>
<dbReference type="AlphaFoldDB" id="A0A6G1KUD9"/>
<proteinExistence type="predicted"/>
<dbReference type="Proteomes" id="UP000799436">
    <property type="component" value="Unassembled WGS sequence"/>
</dbReference>
<evidence type="ECO:0000313" key="2">
    <source>
        <dbReference type="EMBL" id="KAF2764020.1"/>
    </source>
</evidence>
<gene>
    <name evidence="2" type="ORF">EJ03DRAFT_282919</name>
</gene>
<dbReference type="CDD" id="cd18186">
    <property type="entry name" value="BTB_POZ_ZBTB_KLHL-like"/>
    <property type="match status" value="1"/>
</dbReference>
<accession>A0A6G1KUD9</accession>
<dbReference type="OrthoDB" id="6359816at2759"/>
<feature type="non-terminal residue" evidence="2">
    <location>
        <position position="1"/>
    </location>
</feature>
<dbReference type="InterPro" id="IPR000210">
    <property type="entry name" value="BTB/POZ_dom"/>
</dbReference>
<reference evidence="2" key="1">
    <citation type="journal article" date="2020" name="Stud. Mycol.">
        <title>101 Dothideomycetes genomes: a test case for predicting lifestyles and emergence of pathogens.</title>
        <authorList>
            <person name="Haridas S."/>
            <person name="Albert R."/>
            <person name="Binder M."/>
            <person name="Bloem J."/>
            <person name="Labutti K."/>
            <person name="Salamov A."/>
            <person name="Andreopoulos B."/>
            <person name="Baker S."/>
            <person name="Barry K."/>
            <person name="Bills G."/>
            <person name="Bluhm B."/>
            <person name="Cannon C."/>
            <person name="Castanera R."/>
            <person name="Culley D."/>
            <person name="Daum C."/>
            <person name="Ezra D."/>
            <person name="Gonzalez J."/>
            <person name="Henrissat B."/>
            <person name="Kuo A."/>
            <person name="Liang C."/>
            <person name="Lipzen A."/>
            <person name="Lutzoni F."/>
            <person name="Magnuson J."/>
            <person name="Mondo S."/>
            <person name="Nolan M."/>
            <person name="Ohm R."/>
            <person name="Pangilinan J."/>
            <person name="Park H.-J."/>
            <person name="Ramirez L."/>
            <person name="Alfaro M."/>
            <person name="Sun H."/>
            <person name="Tritt A."/>
            <person name="Yoshinaga Y."/>
            <person name="Zwiers L.-H."/>
            <person name="Turgeon B."/>
            <person name="Goodwin S."/>
            <person name="Spatafora J."/>
            <person name="Crous P."/>
            <person name="Grigoriev I."/>
        </authorList>
    </citation>
    <scope>NUCLEOTIDE SEQUENCE</scope>
    <source>
        <strain evidence="2">CBS 116005</strain>
    </source>
</reference>
<keyword evidence="3" id="KW-1185">Reference proteome</keyword>
<sequence length="163" mass="18398">HKLVLCLASPVFKAMLEGDFRESGAKVLELLDDDGNAMEELLRFCYGQAHAEMYNTIEERSHKFAVAGKYNVRSFSQDCADKVATYLKNHWRDPDFPQIVLDIYETVPKHGGELREAAQVVCCAHLPALIKRQEFKEIMLRSAVLGLDLAEIWAEARAATTEV</sequence>
<evidence type="ECO:0000313" key="3">
    <source>
        <dbReference type="Proteomes" id="UP000799436"/>
    </source>
</evidence>
<dbReference type="InterPro" id="IPR011333">
    <property type="entry name" value="SKP1/BTB/POZ_sf"/>
</dbReference>
<dbReference type="PANTHER" id="PTHR47843:SF5">
    <property type="entry name" value="BTB_POZ DOMAIN PROTEIN"/>
    <property type="match status" value="1"/>
</dbReference>
<dbReference type="SUPFAM" id="SSF54695">
    <property type="entry name" value="POZ domain"/>
    <property type="match status" value="1"/>
</dbReference>
<dbReference type="Pfam" id="PF00651">
    <property type="entry name" value="BTB"/>
    <property type="match status" value="1"/>
</dbReference>
<protein>
    <recommendedName>
        <fullName evidence="1">BTB domain-containing protein</fullName>
    </recommendedName>
</protein>
<evidence type="ECO:0000259" key="1">
    <source>
        <dbReference type="PROSITE" id="PS50097"/>
    </source>
</evidence>
<dbReference type="EMBL" id="ML995945">
    <property type="protein sequence ID" value="KAF2764020.1"/>
    <property type="molecule type" value="Genomic_DNA"/>
</dbReference>
<dbReference type="PANTHER" id="PTHR47843">
    <property type="entry name" value="BTB DOMAIN-CONTAINING PROTEIN-RELATED"/>
    <property type="match status" value="1"/>
</dbReference>
<organism evidence="2 3">
    <name type="scientific">Teratosphaeria nubilosa</name>
    <dbReference type="NCBI Taxonomy" id="161662"/>
    <lineage>
        <taxon>Eukaryota</taxon>
        <taxon>Fungi</taxon>
        <taxon>Dikarya</taxon>
        <taxon>Ascomycota</taxon>
        <taxon>Pezizomycotina</taxon>
        <taxon>Dothideomycetes</taxon>
        <taxon>Dothideomycetidae</taxon>
        <taxon>Mycosphaerellales</taxon>
        <taxon>Teratosphaeriaceae</taxon>
        <taxon>Teratosphaeria</taxon>
    </lineage>
</organism>
<dbReference type="PROSITE" id="PS50097">
    <property type="entry name" value="BTB"/>
    <property type="match status" value="1"/>
</dbReference>